<dbReference type="Proteomes" id="UP001159641">
    <property type="component" value="Unassembled WGS sequence"/>
</dbReference>
<reference evidence="1 2" key="1">
    <citation type="submission" date="2022-11" db="EMBL/GenBank/DDBJ databases">
        <title>Whole genome sequence of Eschrichtius robustus ER-17-0199.</title>
        <authorList>
            <person name="Bruniche-Olsen A."/>
            <person name="Black A.N."/>
            <person name="Fields C.J."/>
            <person name="Walden K."/>
            <person name="Dewoody J.A."/>
        </authorList>
    </citation>
    <scope>NUCLEOTIDE SEQUENCE [LARGE SCALE GENOMIC DNA]</scope>
    <source>
        <strain evidence="1">ER-17-0199</strain>
        <tissue evidence="1">Blubber</tissue>
    </source>
</reference>
<evidence type="ECO:0000313" key="2">
    <source>
        <dbReference type="Proteomes" id="UP001159641"/>
    </source>
</evidence>
<sequence>MAVAKTLPCTHQSGWVDVYSWTGHWGVEEDLSWSPLSLELREALGGHCRKLLVCLGGSSKAVVLQEPLQDCPQPQSVCAWLHPPAVMHGLLQPCWQVWPPRKDFPQPVLASQLSEMSVEAAVGEVGPCDNSHPCSICRFTSPVPATP</sequence>
<protein>
    <submittedName>
        <fullName evidence="1">Uncharacterized protein</fullName>
    </submittedName>
</protein>
<gene>
    <name evidence="1" type="ORF">J1605_020602</name>
</gene>
<name>A0AB34HIE8_ESCRO</name>
<keyword evidence="2" id="KW-1185">Reference proteome</keyword>
<dbReference type="AlphaFoldDB" id="A0AB34HIE8"/>
<dbReference type="EMBL" id="JAIQCJ010001207">
    <property type="protein sequence ID" value="KAJ8791506.1"/>
    <property type="molecule type" value="Genomic_DNA"/>
</dbReference>
<organism evidence="1 2">
    <name type="scientific">Eschrichtius robustus</name>
    <name type="common">California gray whale</name>
    <name type="synonym">Eschrichtius gibbosus</name>
    <dbReference type="NCBI Taxonomy" id="9764"/>
    <lineage>
        <taxon>Eukaryota</taxon>
        <taxon>Metazoa</taxon>
        <taxon>Chordata</taxon>
        <taxon>Craniata</taxon>
        <taxon>Vertebrata</taxon>
        <taxon>Euteleostomi</taxon>
        <taxon>Mammalia</taxon>
        <taxon>Eutheria</taxon>
        <taxon>Laurasiatheria</taxon>
        <taxon>Artiodactyla</taxon>
        <taxon>Whippomorpha</taxon>
        <taxon>Cetacea</taxon>
        <taxon>Mysticeti</taxon>
        <taxon>Eschrichtiidae</taxon>
        <taxon>Eschrichtius</taxon>
    </lineage>
</organism>
<accession>A0AB34HIE8</accession>
<evidence type="ECO:0000313" key="1">
    <source>
        <dbReference type="EMBL" id="KAJ8791506.1"/>
    </source>
</evidence>
<proteinExistence type="predicted"/>
<comment type="caution">
    <text evidence="1">The sequence shown here is derived from an EMBL/GenBank/DDBJ whole genome shotgun (WGS) entry which is preliminary data.</text>
</comment>